<dbReference type="CDD" id="cd00159">
    <property type="entry name" value="RhoGAP"/>
    <property type="match status" value="1"/>
</dbReference>
<feature type="region of interest" description="Disordered" evidence="1">
    <location>
        <begin position="1"/>
        <end position="24"/>
    </location>
</feature>
<evidence type="ECO:0000256" key="1">
    <source>
        <dbReference type="SAM" id="MobiDB-lite"/>
    </source>
</evidence>
<dbReference type="InterPro" id="IPR001251">
    <property type="entry name" value="CRAL-TRIO_dom"/>
</dbReference>
<accession>A0AAW2Z5D3</accession>
<name>A0AAW2Z5D3_9EUKA</name>
<dbReference type="CDD" id="cd00170">
    <property type="entry name" value="SEC14"/>
    <property type="match status" value="1"/>
</dbReference>
<proteinExistence type="predicted"/>
<feature type="domain" description="Ras-GAP" evidence="2">
    <location>
        <begin position="91"/>
        <end position="298"/>
    </location>
</feature>
<dbReference type="Proteomes" id="UP001431209">
    <property type="component" value="Unassembled WGS sequence"/>
</dbReference>
<dbReference type="GO" id="GO:0005096">
    <property type="term" value="F:GTPase activator activity"/>
    <property type="evidence" value="ECO:0007669"/>
    <property type="project" value="TreeGrafter"/>
</dbReference>
<dbReference type="InterPro" id="IPR008936">
    <property type="entry name" value="Rho_GTPase_activation_prot"/>
</dbReference>
<reference evidence="5 6" key="1">
    <citation type="submission" date="2024-03" db="EMBL/GenBank/DDBJ databases">
        <title>The Acrasis kona genome and developmental transcriptomes reveal deep origins of eukaryotic multicellular pathways.</title>
        <authorList>
            <person name="Sheikh S."/>
            <person name="Fu C.-J."/>
            <person name="Brown M.W."/>
            <person name="Baldauf S.L."/>
        </authorList>
    </citation>
    <scope>NUCLEOTIDE SEQUENCE [LARGE SCALE GENOMIC DNA]</scope>
    <source>
        <strain evidence="5 6">ATCC MYA-3509</strain>
    </source>
</reference>
<organism evidence="5 6">
    <name type="scientific">Acrasis kona</name>
    <dbReference type="NCBI Taxonomy" id="1008807"/>
    <lineage>
        <taxon>Eukaryota</taxon>
        <taxon>Discoba</taxon>
        <taxon>Heterolobosea</taxon>
        <taxon>Tetramitia</taxon>
        <taxon>Eutetramitia</taxon>
        <taxon>Acrasidae</taxon>
        <taxon>Acrasis</taxon>
    </lineage>
</organism>
<protein>
    <submittedName>
        <fullName evidence="5">Rho GTPase-activating protein gacY</fullName>
    </submittedName>
</protein>
<comment type="caution">
    <text evidence="5">The sequence shown here is derived from an EMBL/GenBank/DDBJ whole genome shotgun (WGS) entry which is preliminary data.</text>
</comment>
<sequence length="815" mass="93078">MDVNRDDTDSVDDSSMDVISTTSPSSRLSRSRLAVRPSFSSALKLEAIGTDNQALLSSNEKLNYNQMCQIVTTNPKVLSLLFNNRTMATTDTDSLAASMVKVAKEINSTVLMFEGLLNLEFEKASKTETADVNLRGNSLFTKCMDQFIQNYSTNYLKSVLGKPLSELLSNEDIDLEVDRSRIKFTVDEEKIDAAVKDHMENLKEHTSKFLSAITDPQAVQNLPFEAKFSAYMISKLCSVHNFTQDRIPMIGSFMILRLFNPAIVQPDIRNILPPTTKVSAAHHRNLVLISKVIQNLSNQMEFGVKEEYMTPMNEFIEQHQQVVNDYLNSVCISSTEYDNMRGEMQQNILEATRIKQVITSSIDLTNEAMNIQFIIEKNAPKMKTLQEGAAAELESFLSRLPTITPDISQPVTSPTSDEQYESDDKGYIKLLEKAKAGSYEDLEAMQLLALRGKDAQGRPVVVLTEDRIRKEDLDRVILFIVKKLDKVVEGDYVVIWCVNNTSNQQRPGISWLLNVYRSLARKYKKNLKRFYMIHPSFMFKLLIKCFRPFVSEKFWKKLVMADRVNDIFKDGVIEKENIPLAPNVLGYDYVLGSSSEHNNLIPVFQNDLTTIMKRPDHEGQEIPIVLKDCFENITKHITTQGLFRISGAVAEVQKLKLLYNNGDNVDLEHSDVHTVASLTKLFFREMPEPLLRYELYDPFVNVFSEFDTFKKDNEDNEEHGDFSISNHMYVDGLITLLNKLPKFNYLITKKLFHLLHYAQKKSDVNMMTSRNLAIVFGPNILRSRNDTPMMALRDNGLVVRVIETMITEYAEVFKN</sequence>
<dbReference type="Pfam" id="PF00620">
    <property type="entry name" value="RhoGAP"/>
    <property type="match status" value="1"/>
</dbReference>
<dbReference type="EMBL" id="JAOPGA020001062">
    <property type="protein sequence ID" value="KAL0484670.1"/>
    <property type="molecule type" value="Genomic_DNA"/>
</dbReference>
<dbReference type="PANTHER" id="PTHR45808:SF2">
    <property type="entry name" value="RHO GTPASE-ACTIVATING PROTEIN 68F"/>
    <property type="match status" value="1"/>
</dbReference>
<dbReference type="Pfam" id="PF00616">
    <property type="entry name" value="RasGAP"/>
    <property type="match status" value="1"/>
</dbReference>
<keyword evidence="6" id="KW-1185">Reference proteome</keyword>
<gene>
    <name evidence="5" type="ORF">AKO1_003499</name>
</gene>
<dbReference type="Gene3D" id="1.10.555.10">
    <property type="entry name" value="Rho GTPase activation protein"/>
    <property type="match status" value="1"/>
</dbReference>
<dbReference type="PROSITE" id="PS50018">
    <property type="entry name" value="RAS_GTPASE_ACTIV_2"/>
    <property type="match status" value="1"/>
</dbReference>
<evidence type="ECO:0000313" key="6">
    <source>
        <dbReference type="Proteomes" id="UP001431209"/>
    </source>
</evidence>
<dbReference type="SMART" id="SM00324">
    <property type="entry name" value="RhoGAP"/>
    <property type="match status" value="1"/>
</dbReference>
<dbReference type="GO" id="GO:0007264">
    <property type="term" value="P:small GTPase-mediated signal transduction"/>
    <property type="evidence" value="ECO:0007669"/>
    <property type="project" value="TreeGrafter"/>
</dbReference>
<dbReference type="Gene3D" id="1.10.506.10">
    <property type="entry name" value="GTPase Activation - p120gap, domain 1"/>
    <property type="match status" value="1"/>
</dbReference>
<dbReference type="InterPro" id="IPR036865">
    <property type="entry name" value="CRAL-TRIO_dom_sf"/>
</dbReference>
<dbReference type="InterPro" id="IPR000198">
    <property type="entry name" value="RhoGAP_dom"/>
</dbReference>
<evidence type="ECO:0000259" key="4">
    <source>
        <dbReference type="PROSITE" id="PS50238"/>
    </source>
</evidence>
<dbReference type="PROSITE" id="PS50191">
    <property type="entry name" value="CRAL_TRIO"/>
    <property type="match status" value="1"/>
</dbReference>
<evidence type="ECO:0000259" key="2">
    <source>
        <dbReference type="PROSITE" id="PS50018"/>
    </source>
</evidence>
<dbReference type="SUPFAM" id="SSF48350">
    <property type="entry name" value="GTPase activation domain, GAP"/>
    <property type="match status" value="2"/>
</dbReference>
<dbReference type="SUPFAM" id="SSF52087">
    <property type="entry name" value="CRAL/TRIO domain"/>
    <property type="match status" value="1"/>
</dbReference>
<evidence type="ECO:0000259" key="3">
    <source>
        <dbReference type="PROSITE" id="PS50191"/>
    </source>
</evidence>
<dbReference type="InterPro" id="IPR001936">
    <property type="entry name" value="RasGAP_dom"/>
</dbReference>
<dbReference type="Pfam" id="PF13716">
    <property type="entry name" value="CRAL_TRIO_2"/>
    <property type="match status" value="1"/>
</dbReference>
<dbReference type="SMART" id="SM00323">
    <property type="entry name" value="RasGAP"/>
    <property type="match status" value="1"/>
</dbReference>
<evidence type="ECO:0000313" key="5">
    <source>
        <dbReference type="EMBL" id="KAL0484670.1"/>
    </source>
</evidence>
<dbReference type="Gene3D" id="3.40.525.10">
    <property type="entry name" value="CRAL-TRIO lipid binding domain"/>
    <property type="match status" value="1"/>
</dbReference>
<feature type="domain" description="CRAL-TRIO" evidence="3">
    <location>
        <begin position="438"/>
        <end position="586"/>
    </location>
</feature>
<dbReference type="GO" id="GO:0005737">
    <property type="term" value="C:cytoplasm"/>
    <property type="evidence" value="ECO:0007669"/>
    <property type="project" value="TreeGrafter"/>
</dbReference>
<dbReference type="PROSITE" id="PS50238">
    <property type="entry name" value="RHOGAP"/>
    <property type="match status" value="1"/>
</dbReference>
<dbReference type="SMART" id="SM00516">
    <property type="entry name" value="SEC14"/>
    <property type="match status" value="1"/>
</dbReference>
<dbReference type="PANTHER" id="PTHR45808">
    <property type="entry name" value="RHO GTPASE-ACTIVATING PROTEIN 68F"/>
    <property type="match status" value="1"/>
</dbReference>
<feature type="domain" description="Rho-GAP" evidence="4">
    <location>
        <begin position="606"/>
        <end position="813"/>
    </location>
</feature>
<dbReference type="AlphaFoldDB" id="A0AAW2Z5D3"/>